<accession>A0A318RGI2</accession>
<dbReference type="RefSeq" id="WP_158466418.1">
    <property type="nucleotide sequence ID" value="NZ_QJUE01000002.1"/>
</dbReference>
<dbReference type="InterPro" id="IPR001646">
    <property type="entry name" value="5peptide_repeat"/>
</dbReference>
<reference evidence="1 2" key="1">
    <citation type="journal article" date="2018" name="Appl. Environ. Microbiol.">
        <title>Genome rearrangement shapes Prochlorococcus ecological adaptation.</title>
        <authorList>
            <person name="Yan W."/>
            <person name="Wei S."/>
            <person name="Wang Q."/>
            <person name="Xiao X."/>
            <person name="Zeng Q."/>
            <person name="Jiao N."/>
            <person name="Zhang R."/>
        </authorList>
    </citation>
    <scope>NUCLEOTIDE SEQUENCE [LARGE SCALE GENOMIC DNA]</scope>
    <source>
        <strain evidence="1 2">XMU1408</strain>
    </source>
</reference>
<dbReference type="OrthoDB" id="7872756at2"/>
<dbReference type="Proteomes" id="UP000247807">
    <property type="component" value="Unassembled WGS sequence"/>
</dbReference>
<dbReference type="PANTHER" id="PTHR47200">
    <property type="entry name" value="THYLAKOID LUMENAL 15 KDA PROTEIN 1, CHLOROPLASTIC"/>
    <property type="match status" value="1"/>
</dbReference>
<sequence>MNKKTSFISQFKAIGLAVLIILTLIVPAQSVLAKRPPEIRNQEELNISSDMSSQDLSGNDFVKLDLKGINFSESNLTGAVFNNSKLNNADLHGAQLNDSLAYATDFEGADLRDVDFTGALLMESTFTNALIEGADFTDAVISRIQQKELCSMASGTNSKTEEDTSYSLGC</sequence>
<dbReference type="InterPro" id="IPR044213">
    <property type="entry name" value="At2g44920-like"/>
</dbReference>
<evidence type="ECO:0000313" key="2">
    <source>
        <dbReference type="Proteomes" id="UP000247807"/>
    </source>
</evidence>
<evidence type="ECO:0000313" key="1">
    <source>
        <dbReference type="EMBL" id="PYE02923.1"/>
    </source>
</evidence>
<dbReference type="Pfam" id="PF00805">
    <property type="entry name" value="Pentapeptide"/>
    <property type="match status" value="2"/>
</dbReference>
<comment type="caution">
    <text evidence="1">The sequence shown here is derived from an EMBL/GenBank/DDBJ whole genome shotgun (WGS) entry which is preliminary data.</text>
</comment>
<proteinExistence type="predicted"/>
<organism evidence="1 2">
    <name type="scientific">Prochlorococcus marinus XMU1408</name>
    <dbReference type="NCBI Taxonomy" id="2213228"/>
    <lineage>
        <taxon>Bacteria</taxon>
        <taxon>Bacillati</taxon>
        <taxon>Cyanobacteriota</taxon>
        <taxon>Cyanophyceae</taxon>
        <taxon>Synechococcales</taxon>
        <taxon>Prochlorococcaceae</taxon>
        <taxon>Prochlorococcus</taxon>
    </lineage>
</organism>
<gene>
    <name evidence="1" type="ORF">DNJ73_04020</name>
</gene>
<evidence type="ECO:0008006" key="3">
    <source>
        <dbReference type="Google" id="ProtNLM"/>
    </source>
</evidence>
<dbReference type="EMBL" id="QJUE01000002">
    <property type="protein sequence ID" value="PYE02923.1"/>
    <property type="molecule type" value="Genomic_DNA"/>
</dbReference>
<name>A0A318RGI2_PROMR</name>
<dbReference type="Gene3D" id="2.160.20.80">
    <property type="entry name" value="E3 ubiquitin-protein ligase SopA"/>
    <property type="match status" value="1"/>
</dbReference>
<dbReference type="SUPFAM" id="SSF141571">
    <property type="entry name" value="Pentapeptide repeat-like"/>
    <property type="match status" value="1"/>
</dbReference>
<dbReference type="AlphaFoldDB" id="A0A318RGI2"/>
<dbReference type="PANTHER" id="PTHR47200:SF2">
    <property type="entry name" value="THYLAKOID LUMENAL 15 KDA PROTEIN 1, CHLOROPLASTIC"/>
    <property type="match status" value="1"/>
</dbReference>
<protein>
    <recommendedName>
        <fullName evidence="3">Pentapeptide repeat-containing protein</fullName>
    </recommendedName>
</protein>